<feature type="domain" description="Quinolinate phosphoribosyl transferase C-terminal" evidence="13">
    <location>
        <begin position="111"/>
        <end position="275"/>
    </location>
</feature>
<dbReference type="GO" id="GO:0005737">
    <property type="term" value="C:cytoplasm"/>
    <property type="evidence" value="ECO:0007669"/>
    <property type="project" value="TreeGrafter"/>
</dbReference>
<dbReference type="FunFam" id="3.90.1170.20:FF:000001">
    <property type="entry name" value="Nicotinate-nucleotide diphosphorylase (Carboxylating)"/>
    <property type="match status" value="1"/>
</dbReference>
<comment type="catalytic activity">
    <reaction evidence="10">
        <text>nicotinate beta-D-ribonucleotide + CO2 + diphosphate = quinolinate + 5-phospho-alpha-D-ribose 1-diphosphate + 2 H(+)</text>
        <dbReference type="Rhea" id="RHEA:12733"/>
        <dbReference type="ChEBI" id="CHEBI:15378"/>
        <dbReference type="ChEBI" id="CHEBI:16526"/>
        <dbReference type="ChEBI" id="CHEBI:29959"/>
        <dbReference type="ChEBI" id="CHEBI:33019"/>
        <dbReference type="ChEBI" id="CHEBI:57502"/>
        <dbReference type="ChEBI" id="CHEBI:58017"/>
        <dbReference type="EC" id="2.4.2.19"/>
    </reaction>
</comment>
<evidence type="ECO:0000256" key="9">
    <source>
        <dbReference type="ARBA" id="ARBA00033102"/>
    </source>
</evidence>
<dbReference type="CDD" id="cd01572">
    <property type="entry name" value="QPRTase"/>
    <property type="match status" value="1"/>
</dbReference>
<evidence type="ECO:0000256" key="11">
    <source>
        <dbReference type="ARBA" id="ARBA00069173"/>
    </source>
</evidence>
<dbReference type="RefSeq" id="WP_200757309.1">
    <property type="nucleotide sequence ID" value="NZ_AP023366.1"/>
</dbReference>
<dbReference type="EC" id="2.4.2.19" evidence="5"/>
<gene>
    <name evidence="15" type="ORF">skT53_23710</name>
</gene>
<evidence type="ECO:0000256" key="3">
    <source>
        <dbReference type="ARBA" id="ARBA00009400"/>
    </source>
</evidence>
<evidence type="ECO:0000313" key="15">
    <source>
        <dbReference type="EMBL" id="BCJ87386.1"/>
    </source>
</evidence>
<dbReference type="SUPFAM" id="SSF51690">
    <property type="entry name" value="Nicotinate/Quinolinate PRTase C-terminal domain-like"/>
    <property type="match status" value="1"/>
</dbReference>
<evidence type="ECO:0000256" key="4">
    <source>
        <dbReference type="ARBA" id="ARBA00011218"/>
    </source>
</evidence>
<dbReference type="UniPathway" id="UPA00253">
    <property type="reaction ID" value="UER00331"/>
</dbReference>
<dbReference type="Pfam" id="PF01729">
    <property type="entry name" value="QRPTase_C"/>
    <property type="match status" value="1"/>
</dbReference>
<evidence type="ECO:0000256" key="12">
    <source>
        <dbReference type="PIRNR" id="PIRNR006250"/>
    </source>
</evidence>
<dbReference type="GO" id="GO:0034213">
    <property type="term" value="P:quinolinate catabolic process"/>
    <property type="evidence" value="ECO:0007669"/>
    <property type="project" value="TreeGrafter"/>
</dbReference>
<keyword evidence="6" id="KW-0662">Pyridine nucleotide biosynthesis</keyword>
<dbReference type="InterPro" id="IPR027277">
    <property type="entry name" value="NadC/ModD"/>
</dbReference>
<dbReference type="InterPro" id="IPR037128">
    <property type="entry name" value="Quinolinate_PRibosylTase_N_sf"/>
</dbReference>
<dbReference type="InterPro" id="IPR004393">
    <property type="entry name" value="NadC"/>
</dbReference>
<evidence type="ECO:0000256" key="2">
    <source>
        <dbReference type="ARBA" id="ARBA00004893"/>
    </source>
</evidence>
<dbReference type="Gene3D" id="3.90.1170.20">
    <property type="entry name" value="Quinolinate phosphoribosyl transferase, N-terminal domain"/>
    <property type="match status" value="1"/>
</dbReference>
<comment type="similarity">
    <text evidence="3 12">Belongs to the NadC/ModD family.</text>
</comment>
<dbReference type="InterPro" id="IPR013785">
    <property type="entry name" value="Aldolase_TIM"/>
</dbReference>
<dbReference type="EMBL" id="AP023366">
    <property type="protein sequence ID" value="BCJ87386.1"/>
    <property type="molecule type" value="Genomic_DNA"/>
</dbReference>
<evidence type="ECO:0000313" key="16">
    <source>
        <dbReference type="Proteomes" id="UP000593802"/>
    </source>
</evidence>
<dbReference type="InterPro" id="IPR036068">
    <property type="entry name" value="Nicotinate_pribotase-like_C"/>
</dbReference>
<keyword evidence="16" id="KW-1185">Reference proteome</keyword>
<accession>A0A7I8DEW1</accession>
<evidence type="ECO:0000256" key="5">
    <source>
        <dbReference type="ARBA" id="ARBA00011944"/>
    </source>
</evidence>
<organism evidence="15 16">
    <name type="scientific">Effusibacillus dendaii</name>
    <dbReference type="NCBI Taxonomy" id="2743772"/>
    <lineage>
        <taxon>Bacteria</taxon>
        <taxon>Bacillati</taxon>
        <taxon>Bacillota</taxon>
        <taxon>Bacilli</taxon>
        <taxon>Bacillales</taxon>
        <taxon>Alicyclobacillaceae</taxon>
        <taxon>Effusibacillus</taxon>
    </lineage>
</organism>
<dbReference type="NCBIfam" id="TIGR00078">
    <property type="entry name" value="nadC"/>
    <property type="match status" value="1"/>
</dbReference>
<evidence type="ECO:0000256" key="8">
    <source>
        <dbReference type="ARBA" id="ARBA00022679"/>
    </source>
</evidence>
<comment type="pathway">
    <text evidence="2">Cofactor biosynthesis; NAD(+) biosynthesis; nicotinate D-ribonucleotide from quinolinate: step 1/1.</text>
</comment>
<feature type="domain" description="Quinolinate phosphoribosyl transferase N-terminal" evidence="14">
    <location>
        <begin position="24"/>
        <end position="109"/>
    </location>
</feature>
<dbReference type="AlphaFoldDB" id="A0A7I8DEW1"/>
<dbReference type="PIRSF" id="PIRSF006250">
    <property type="entry name" value="NadC_ModD"/>
    <property type="match status" value="1"/>
</dbReference>
<dbReference type="SUPFAM" id="SSF54675">
    <property type="entry name" value="Nicotinate/Quinolinate PRTase N-terminal domain-like"/>
    <property type="match status" value="1"/>
</dbReference>
<dbReference type="Gene3D" id="3.20.20.70">
    <property type="entry name" value="Aldolase class I"/>
    <property type="match status" value="1"/>
</dbReference>
<keyword evidence="8 12" id="KW-0808">Transferase</keyword>
<comment type="function">
    <text evidence="1">Involved in the catabolism of quinolinic acid (QA).</text>
</comment>
<evidence type="ECO:0000256" key="1">
    <source>
        <dbReference type="ARBA" id="ARBA00003237"/>
    </source>
</evidence>
<dbReference type="Proteomes" id="UP000593802">
    <property type="component" value="Chromosome"/>
</dbReference>
<comment type="subunit">
    <text evidence="4">Hexamer formed by 3 homodimers.</text>
</comment>
<sequence>MKLDLRVIQPIILRALQEDIGFSDITTNSIVAADKQANAVLVMKEPGILAGLPVAEQVFKTLDPDLRLNALAKDGDAIASGQAILEIEGSARSMLTSERVALNFVQRMSAVATRTARFVELVRYYNAKITDTRKTTPGFRLLEKYAVTIGGGRNHRFGLYDAVFIKNNHIQIAGGIKQAIMSARHQIPHTTKIAVEADSMQKIEEALEVKADIILLSNMSLETIREAVDLIGGRAITEVSGDVTEENVVDVAKTGVDYITVSLITTSVRHLDITLELRTGETSDEKS</sequence>
<evidence type="ECO:0000256" key="10">
    <source>
        <dbReference type="ARBA" id="ARBA00047445"/>
    </source>
</evidence>
<dbReference type="FunFam" id="3.20.20.70:FF:000030">
    <property type="entry name" value="Nicotinate-nucleotide pyrophosphorylase, carboxylating"/>
    <property type="match status" value="1"/>
</dbReference>
<proteinExistence type="inferred from homology"/>
<dbReference type="PANTHER" id="PTHR32179">
    <property type="entry name" value="NICOTINATE-NUCLEOTIDE PYROPHOSPHORYLASE [CARBOXYLATING]"/>
    <property type="match status" value="1"/>
</dbReference>
<evidence type="ECO:0000259" key="13">
    <source>
        <dbReference type="Pfam" id="PF01729"/>
    </source>
</evidence>
<dbReference type="PANTHER" id="PTHR32179:SF3">
    <property type="entry name" value="NICOTINATE-NUCLEOTIDE PYROPHOSPHORYLASE [CARBOXYLATING]"/>
    <property type="match status" value="1"/>
</dbReference>
<name>A0A7I8DEW1_9BACL</name>
<dbReference type="KEGG" id="eff:skT53_23710"/>
<dbReference type="GO" id="GO:0004514">
    <property type="term" value="F:nicotinate-nucleotide diphosphorylase (carboxylating) activity"/>
    <property type="evidence" value="ECO:0007669"/>
    <property type="project" value="UniProtKB-EC"/>
</dbReference>
<evidence type="ECO:0000256" key="6">
    <source>
        <dbReference type="ARBA" id="ARBA00022642"/>
    </source>
</evidence>
<dbReference type="InterPro" id="IPR022412">
    <property type="entry name" value="Quinolinate_PRibosylTrfase_N"/>
</dbReference>
<dbReference type="Pfam" id="PF02749">
    <property type="entry name" value="QRPTase_N"/>
    <property type="match status" value="1"/>
</dbReference>
<keyword evidence="7 12" id="KW-0328">Glycosyltransferase</keyword>
<evidence type="ECO:0000259" key="14">
    <source>
        <dbReference type="Pfam" id="PF02749"/>
    </source>
</evidence>
<dbReference type="InterPro" id="IPR002638">
    <property type="entry name" value="Quinolinate_PRibosylTrfase_C"/>
</dbReference>
<evidence type="ECO:0000256" key="7">
    <source>
        <dbReference type="ARBA" id="ARBA00022676"/>
    </source>
</evidence>
<dbReference type="GO" id="GO:0009435">
    <property type="term" value="P:NAD+ biosynthetic process"/>
    <property type="evidence" value="ECO:0007669"/>
    <property type="project" value="UniProtKB-UniPathway"/>
</dbReference>
<protein>
    <recommendedName>
        <fullName evidence="11">Probable nicotinate-nucleotide pyrophosphorylase [carboxylating]</fullName>
        <ecNumber evidence="5">2.4.2.19</ecNumber>
    </recommendedName>
    <alternativeName>
        <fullName evidence="9">Quinolinate phosphoribosyltransferase [decarboxylating]</fullName>
    </alternativeName>
</protein>
<reference evidence="15 16" key="1">
    <citation type="submission" date="2020-08" db="EMBL/GenBank/DDBJ databases">
        <title>Complete Genome Sequence of Effusibacillus dendaii Strain skT53, Isolated from Farmland soil.</title>
        <authorList>
            <person name="Konishi T."/>
            <person name="Kawasaki H."/>
        </authorList>
    </citation>
    <scope>NUCLEOTIDE SEQUENCE [LARGE SCALE GENOMIC DNA]</scope>
    <source>
        <strain evidence="16">skT53</strain>
    </source>
</reference>